<proteinExistence type="predicted"/>
<dbReference type="Pfam" id="PF00072">
    <property type="entry name" value="Response_reg"/>
    <property type="match status" value="1"/>
</dbReference>
<keyword evidence="1" id="KW-0597">Phosphoprotein</keyword>
<feature type="modified residue" description="4-aspartylphosphate" evidence="1">
    <location>
        <position position="55"/>
    </location>
</feature>
<dbReference type="PANTHER" id="PTHR43228">
    <property type="entry name" value="TWO-COMPONENT RESPONSE REGULATOR"/>
    <property type="match status" value="1"/>
</dbReference>
<dbReference type="SMART" id="SM00448">
    <property type="entry name" value="REC"/>
    <property type="match status" value="1"/>
</dbReference>
<dbReference type="PANTHER" id="PTHR43228:SF8">
    <property type="entry name" value="TRANSCRIPTIONAL REGULATORY PROTEIN GLNL"/>
    <property type="match status" value="1"/>
</dbReference>
<evidence type="ECO:0000313" key="4">
    <source>
        <dbReference type="Proteomes" id="UP001057134"/>
    </source>
</evidence>
<dbReference type="EMBL" id="CP027059">
    <property type="protein sequence ID" value="UQZ85718.1"/>
    <property type="molecule type" value="Genomic_DNA"/>
</dbReference>
<keyword evidence="4" id="KW-1185">Reference proteome</keyword>
<evidence type="ECO:0000313" key="3">
    <source>
        <dbReference type="EMBL" id="UQZ85718.1"/>
    </source>
</evidence>
<dbReference type="Gene3D" id="3.40.50.2300">
    <property type="match status" value="1"/>
</dbReference>
<feature type="domain" description="Response regulatory" evidence="2">
    <location>
        <begin position="4"/>
        <end position="120"/>
    </location>
</feature>
<reference evidence="3" key="1">
    <citation type="submission" date="2018-02" db="EMBL/GenBank/DDBJ databases">
        <authorList>
            <person name="Kim S.-K."/>
            <person name="Jung H.-I."/>
            <person name="Lee S.-W."/>
        </authorList>
    </citation>
    <scope>NUCLEOTIDE SEQUENCE</scope>
    <source>
        <strain evidence="3">SK3146</strain>
    </source>
</reference>
<dbReference type="SUPFAM" id="SSF52172">
    <property type="entry name" value="CheY-like"/>
    <property type="match status" value="1"/>
</dbReference>
<dbReference type="InterPro" id="IPR052048">
    <property type="entry name" value="ST_Response_Regulator"/>
</dbReference>
<dbReference type="PROSITE" id="PS50110">
    <property type="entry name" value="RESPONSE_REGULATORY"/>
    <property type="match status" value="1"/>
</dbReference>
<gene>
    <name evidence="3" type="primary">cheY_4</name>
    <name evidence="3" type="ORF">SK3146_05007</name>
</gene>
<evidence type="ECO:0000259" key="2">
    <source>
        <dbReference type="PROSITE" id="PS50110"/>
    </source>
</evidence>
<evidence type="ECO:0000256" key="1">
    <source>
        <dbReference type="PROSITE-ProRule" id="PRU00169"/>
    </source>
</evidence>
<dbReference type="InterPro" id="IPR001789">
    <property type="entry name" value="Sig_transdc_resp-reg_receiver"/>
</dbReference>
<sequence>MMLSYCIVDDDAVSRRMLQTIIENGGLGEVIATAGSGTDGTRAVLDAHPDVVLIDLLMPDQDGIETIIRLKREGYAGKYVMISQIENKEMIGKAYQAGIEYYIQKPINRIEVEAVLSRVGEQWKIGRYLQEIKESLAKLDIIGSPDRSAGKKKPSVREVVQPILMDLGVIGDAGSRDIVEIIDYLVQVHKSEALPSLKELYEVAARAHKPDGTTDTDKEGKAVEQRIRRAVLSALNHLASIGLTDYGNPKFEHYAPLYFDFQDVRLKMKEIDENKTQDKGKVNIKKFLQVLYLQTLDKIRE</sequence>
<name>A0ABY4RUJ6_9BACL</name>
<dbReference type="InterPro" id="IPR011006">
    <property type="entry name" value="CheY-like_superfamily"/>
</dbReference>
<dbReference type="InterPro" id="IPR013972">
    <property type="entry name" value="YcbB"/>
</dbReference>
<dbReference type="RefSeq" id="WP_249861320.1">
    <property type="nucleotide sequence ID" value="NZ_CP027059.1"/>
</dbReference>
<dbReference type="Pfam" id="PF08664">
    <property type="entry name" value="YcbB"/>
    <property type="match status" value="1"/>
</dbReference>
<organism evidence="3 4">
    <name type="scientific">Paenibacillus konkukensis</name>
    <dbReference type="NCBI Taxonomy" id="2020716"/>
    <lineage>
        <taxon>Bacteria</taxon>
        <taxon>Bacillati</taxon>
        <taxon>Bacillota</taxon>
        <taxon>Bacilli</taxon>
        <taxon>Bacillales</taxon>
        <taxon>Paenibacillaceae</taxon>
        <taxon>Paenibacillus</taxon>
    </lineage>
</organism>
<dbReference type="Proteomes" id="UP001057134">
    <property type="component" value="Chromosome"/>
</dbReference>
<reference evidence="3" key="2">
    <citation type="journal article" date="2021" name="J Anim Sci Technol">
        <title>Complete genome sequence of Paenibacillus konkukensis sp. nov. SK3146 as a potential probiotic strain.</title>
        <authorList>
            <person name="Jung H.I."/>
            <person name="Park S."/>
            <person name="Niu K.M."/>
            <person name="Lee S.W."/>
            <person name="Kothari D."/>
            <person name="Yi K.J."/>
            <person name="Kim S.K."/>
        </authorList>
    </citation>
    <scope>NUCLEOTIDE SEQUENCE</scope>
    <source>
        <strain evidence="3">SK3146</strain>
    </source>
</reference>
<protein>
    <submittedName>
        <fullName evidence="3">Chemotaxis protein CheY</fullName>
    </submittedName>
</protein>
<accession>A0ABY4RUJ6</accession>